<keyword evidence="3" id="KW-1185">Reference proteome</keyword>
<gene>
    <name evidence="2" type="ORF">CCHLO57077_00008149</name>
</gene>
<feature type="region of interest" description="Disordered" evidence="1">
    <location>
        <begin position="63"/>
        <end position="93"/>
    </location>
</feature>
<sequence>MAQNMMPGLEQSLLRLQWSVNAIQMSLEGLQESQRNSQWNNDRHVNMLTQAVMDIQRRIAAPQQALPQPRQPRIPGANPVVQRRPSIPKANPAVRRRCTHMWMAYE</sequence>
<reference evidence="2" key="1">
    <citation type="submission" date="2023-01" db="EMBL/GenBank/DDBJ databases">
        <authorList>
            <person name="Piombo E."/>
        </authorList>
    </citation>
    <scope>NUCLEOTIDE SEQUENCE</scope>
</reference>
<name>A0AA35LZD9_9HYPO</name>
<proteinExistence type="predicted"/>
<evidence type="ECO:0000313" key="3">
    <source>
        <dbReference type="Proteomes" id="UP001160390"/>
    </source>
</evidence>
<evidence type="ECO:0000313" key="2">
    <source>
        <dbReference type="EMBL" id="CAI6087582.1"/>
    </source>
</evidence>
<protein>
    <submittedName>
        <fullName evidence="2">Uncharacterized protein</fullName>
    </submittedName>
</protein>
<organism evidence="2 3">
    <name type="scientific">Clonostachys chloroleuca</name>
    <dbReference type="NCBI Taxonomy" id="1926264"/>
    <lineage>
        <taxon>Eukaryota</taxon>
        <taxon>Fungi</taxon>
        <taxon>Dikarya</taxon>
        <taxon>Ascomycota</taxon>
        <taxon>Pezizomycotina</taxon>
        <taxon>Sordariomycetes</taxon>
        <taxon>Hypocreomycetidae</taxon>
        <taxon>Hypocreales</taxon>
        <taxon>Bionectriaceae</taxon>
        <taxon>Clonostachys</taxon>
    </lineage>
</organism>
<feature type="compositionally biased region" description="Low complexity" evidence="1">
    <location>
        <begin position="63"/>
        <end position="75"/>
    </location>
</feature>
<dbReference type="Proteomes" id="UP001160390">
    <property type="component" value="Unassembled WGS sequence"/>
</dbReference>
<dbReference type="EMBL" id="CABFNP030000799">
    <property type="protein sequence ID" value="CAI6087582.1"/>
    <property type="molecule type" value="Genomic_DNA"/>
</dbReference>
<accession>A0AA35LZD9</accession>
<evidence type="ECO:0000256" key="1">
    <source>
        <dbReference type="SAM" id="MobiDB-lite"/>
    </source>
</evidence>
<dbReference type="AlphaFoldDB" id="A0AA35LZD9"/>
<comment type="caution">
    <text evidence="2">The sequence shown here is derived from an EMBL/GenBank/DDBJ whole genome shotgun (WGS) entry which is preliminary data.</text>
</comment>